<evidence type="ECO:0000313" key="8">
    <source>
        <dbReference type="Proteomes" id="UP000590412"/>
    </source>
</evidence>
<gene>
    <name evidence="7" type="ORF">FOB60_004045</name>
</gene>
<proteinExistence type="inferred from homology"/>
<feature type="region of interest" description="Disordered" evidence="6">
    <location>
        <begin position="29"/>
        <end position="64"/>
    </location>
</feature>
<dbReference type="Proteomes" id="UP000590412">
    <property type="component" value="Unassembled WGS sequence"/>
</dbReference>
<dbReference type="OrthoDB" id="4023481at2759"/>
<evidence type="ECO:0000256" key="1">
    <source>
        <dbReference type="ARBA" id="ARBA00006940"/>
    </source>
</evidence>
<accession>A0A8X7TAD7</accession>
<evidence type="ECO:0000313" key="7">
    <source>
        <dbReference type="EMBL" id="KAF6048661.1"/>
    </source>
</evidence>
<evidence type="ECO:0000256" key="4">
    <source>
        <dbReference type="ARBA" id="ARBA00022786"/>
    </source>
</evidence>
<keyword evidence="5" id="KW-0131">Cell cycle</keyword>
<dbReference type="GO" id="GO:0005680">
    <property type="term" value="C:anaphase-promoting complex"/>
    <property type="evidence" value="ECO:0007669"/>
    <property type="project" value="InterPro"/>
</dbReference>
<feature type="compositionally biased region" description="Low complexity" evidence="6">
    <location>
        <begin position="39"/>
        <end position="50"/>
    </location>
</feature>
<keyword evidence="4" id="KW-0833">Ubl conjugation pathway</keyword>
<evidence type="ECO:0000256" key="5">
    <source>
        <dbReference type="ARBA" id="ARBA00023306"/>
    </source>
</evidence>
<dbReference type="EMBL" id="JABWAB010000006">
    <property type="protein sequence ID" value="KAF6048661.1"/>
    <property type="molecule type" value="Genomic_DNA"/>
</dbReference>
<dbReference type="Pfam" id="PF05839">
    <property type="entry name" value="Apc13p"/>
    <property type="match status" value="1"/>
</dbReference>
<dbReference type="GO" id="GO:0051301">
    <property type="term" value="P:cell division"/>
    <property type="evidence" value="ECO:0007669"/>
    <property type="project" value="UniProtKB-KW"/>
</dbReference>
<protein>
    <submittedName>
        <fullName evidence="7">Apc13p family protein</fullName>
    </submittedName>
</protein>
<name>A0A8X7TAD7_CANPA</name>
<evidence type="ECO:0000256" key="6">
    <source>
        <dbReference type="SAM" id="MobiDB-lite"/>
    </source>
</evidence>
<comment type="caution">
    <text evidence="7">The sequence shown here is derived from an EMBL/GenBank/DDBJ whole genome shotgun (WGS) entry which is preliminary data.</text>
</comment>
<comment type="similarity">
    <text evidence="1">Belongs to the APC13 family.</text>
</comment>
<sequence length="81" mass="8880">MNDGSFSYVHLSNPNIATYIETWRNEPLPFDDIEPPQINTTKNNIATTTRNGRDLPLSSNNDDEDLLQGAQVFGAGVGRGS</sequence>
<evidence type="ECO:0000256" key="3">
    <source>
        <dbReference type="ARBA" id="ARBA00022776"/>
    </source>
</evidence>
<evidence type="ECO:0000256" key="2">
    <source>
        <dbReference type="ARBA" id="ARBA00022618"/>
    </source>
</evidence>
<dbReference type="AlphaFoldDB" id="A0A8X7TAD7"/>
<keyword evidence="3" id="KW-0498">Mitosis</keyword>
<dbReference type="InterPro" id="IPR008401">
    <property type="entry name" value="Apc13"/>
</dbReference>
<reference evidence="7" key="1">
    <citation type="submission" date="2020-03" db="EMBL/GenBank/DDBJ databases">
        <title>FDA dAtabase for Regulatory Grade micrObial Sequences (FDA-ARGOS): Supporting development and validation of Infectious Disease Dx tests.</title>
        <authorList>
            <person name="Campos J."/>
            <person name="Goldberg B."/>
            <person name="Tallon L."/>
            <person name="Sadzewicz L."/>
            <person name="Vavikolanu K."/>
            <person name="Mehta A."/>
            <person name="Aluvathingal J."/>
            <person name="Nadendla S."/>
            <person name="Nandy P."/>
            <person name="Geyer C."/>
            <person name="Yan Y."/>
            <person name="Sichtig H."/>
        </authorList>
    </citation>
    <scope>NUCLEOTIDE SEQUENCE [LARGE SCALE GENOMIC DNA]</scope>
    <source>
        <strain evidence="7">FDAARGOS_652</strain>
    </source>
</reference>
<organism evidence="7 8">
    <name type="scientific">Candida parapsilosis</name>
    <name type="common">Yeast</name>
    <dbReference type="NCBI Taxonomy" id="5480"/>
    <lineage>
        <taxon>Eukaryota</taxon>
        <taxon>Fungi</taxon>
        <taxon>Dikarya</taxon>
        <taxon>Ascomycota</taxon>
        <taxon>Saccharomycotina</taxon>
        <taxon>Pichiomycetes</taxon>
        <taxon>Debaryomycetaceae</taxon>
        <taxon>Candida/Lodderomyces clade</taxon>
        <taxon>Candida</taxon>
    </lineage>
</organism>
<keyword evidence="2" id="KW-0132">Cell division</keyword>